<dbReference type="VEuPathDB" id="FungiDB:SeMB42_g02509"/>
<evidence type="ECO:0000313" key="1">
    <source>
        <dbReference type="EMBL" id="TPX49702.1"/>
    </source>
</evidence>
<sequence length="75" mass="8591">MHKIFTRTSPTLVMVITLKAPVHLHIRRTAFHPDVLGHLIHTREFVLSATVAEKLLHSQSHGSTRHHCIIPWSLM</sequence>
<organism evidence="1 2">
    <name type="scientific">Synchytrium endobioticum</name>
    <dbReference type="NCBI Taxonomy" id="286115"/>
    <lineage>
        <taxon>Eukaryota</taxon>
        <taxon>Fungi</taxon>
        <taxon>Fungi incertae sedis</taxon>
        <taxon>Chytridiomycota</taxon>
        <taxon>Chytridiomycota incertae sedis</taxon>
        <taxon>Chytridiomycetes</taxon>
        <taxon>Synchytriales</taxon>
        <taxon>Synchytriaceae</taxon>
        <taxon>Synchytrium</taxon>
    </lineage>
</organism>
<comment type="caution">
    <text evidence="1">The sequence shown here is derived from an EMBL/GenBank/DDBJ whole genome shotgun (WGS) entry which is preliminary data.</text>
</comment>
<dbReference type="Proteomes" id="UP000317494">
    <property type="component" value="Unassembled WGS sequence"/>
</dbReference>
<dbReference type="EMBL" id="QEAN01000078">
    <property type="protein sequence ID" value="TPX49702.1"/>
    <property type="molecule type" value="Genomic_DNA"/>
</dbReference>
<evidence type="ECO:0000313" key="2">
    <source>
        <dbReference type="Proteomes" id="UP000317494"/>
    </source>
</evidence>
<accession>A0A507DDE1</accession>
<name>A0A507DDE1_9FUNG</name>
<proteinExistence type="predicted"/>
<dbReference type="AlphaFoldDB" id="A0A507DDE1"/>
<reference evidence="1 2" key="1">
    <citation type="journal article" date="2019" name="Sci. Rep.">
        <title>Comparative genomics of chytrid fungi reveal insights into the obligate biotrophic and pathogenic lifestyle of Synchytrium endobioticum.</title>
        <authorList>
            <person name="van de Vossenberg B.T.L.H."/>
            <person name="Warris S."/>
            <person name="Nguyen H.D.T."/>
            <person name="van Gent-Pelzer M.P.E."/>
            <person name="Joly D.L."/>
            <person name="van de Geest H.C."/>
            <person name="Bonants P.J.M."/>
            <person name="Smith D.S."/>
            <person name="Levesque C.A."/>
            <person name="van der Lee T.A.J."/>
        </authorList>
    </citation>
    <scope>NUCLEOTIDE SEQUENCE [LARGE SCALE GENOMIC DNA]</scope>
    <source>
        <strain evidence="1 2">MB42</strain>
    </source>
</reference>
<protein>
    <submittedName>
        <fullName evidence="1">Uncharacterized protein</fullName>
    </submittedName>
</protein>
<gene>
    <name evidence="1" type="ORF">SeMB42_g02509</name>
</gene>
<keyword evidence="2" id="KW-1185">Reference proteome</keyword>